<keyword evidence="2" id="KW-1185">Reference proteome</keyword>
<proteinExistence type="predicted"/>
<name>A0A4R0KL34_9ACTN</name>
<protein>
    <submittedName>
        <fullName evidence="1">Transcriptional regulator</fullName>
    </submittedName>
</protein>
<evidence type="ECO:0000313" key="1">
    <source>
        <dbReference type="EMBL" id="TCC59516.1"/>
    </source>
</evidence>
<accession>A0A4R0KL34</accession>
<dbReference type="AlphaFoldDB" id="A0A4R0KL34"/>
<dbReference type="EMBL" id="SJKB01000007">
    <property type="protein sequence ID" value="TCC59516.1"/>
    <property type="molecule type" value="Genomic_DNA"/>
</dbReference>
<sequence length="372" mass="40268">MPDSTADVEAGRQAWFAVRRHLVEHRHRLGLDAAEAFPAARHVAGTPLLAPETWLPTTPIPLTSIALEFDPDATFTGVTGREPAARGELPLRSDGTHYGSYAETIADLAPPAVFEDRPTYRLIAADLTGPNPFLRLGRGSYFGSINTGEASAHEFTAQRLNPNAPTPVRTSIGAPWNPANRPTNIAISTLTIRRDVDSGESTFYLHWRDPAKVGHAGGLYQVVPSGIFQPSAAAVWNEHNDFSLWHNLTRELAEELAAHPEDYGSATAPIPYAHWPFATQLTDALQAGTARAHCVGLGVDPLTFATDLLTVLSLDSTIFDTLFPNLPTTNPEGRLLTPQPFTAETINTFTQTHPTQPAGAALLQLALHHQLQ</sequence>
<dbReference type="RefSeq" id="WP_131359909.1">
    <property type="nucleotide sequence ID" value="NZ_SJKB01000007.1"/>
</dbReference>
<reference evidence="1 2" key="1">
    <citation type="submission" date="2019-02" db="EMBL/GenBank/DDBJ databases">
        <title>Kribbella capetownensis sp. nov. and Kribbella speibonae sp. nov., isolated from soil.</title>
        <authorList>
            <person name="Curtis S.M."/>
            <person name="Norton I."/>
            <person name="Everest G.J."/>
            <person name="Meyers P.R."/>
        </authorList>
    </citation>
    <scope>NUCLEOTIDE SEQUENCE [LARGE SCALE GENOMIC DNA]</scope>
    <source>
        <strain evidence="1 2">NRRL B-24813</strain>
    </source>
</reference>
<dbReference type="OrthoDB" id="3831424at2"/>
<evidence type="ECO:0000313" key="2">
    <source>
        <dbReference type="Proteomes" id="UP000291144"/>
    </source>
</evidence>
<gene>
    <name evidence="1" type="ORF">E0H73_23060</name>
</gene>
<dbReference type="Proteomes" id="UP000291144">
    <property type="component" value="Unassembled WGS sequence"/>
</dbReference>
<organism evidence="1 2">
    <name type="scientific">Kribbella pittospori</name>
    <dbReference type="NCBI Taxonomy" id="722689"/>
    <lineage>
        <taxon>Bacteria</taxon>
        <taxon>Bacillati</taxon>
        <taxon>Actinomycetota</taxon>
        <taxon>Actinomycetes</taxon>
        <taxon>Propionibacteriales</taxon>
        <taxon>Kribbellaceae</taxon>
        <taxon>Kribbella</taxon>
    </lineage>
</organism>
<comment type="caution">
    <text evidence="1">The sequence shown here is derived from an EMBL/GenBank/DDBJ whole genome shotgun (WGS) entry which is preliminary data.</text>
</comment>